<proteinExistence type="predicted"/>
<dbReference type="GO" id="GO:0005524">
    <property type="term" value="F:ATP binding"/>
    <property type="evidence" value="ECO:0007669"/>
    <property type="project" value="UniProtKB-KW"/>
</dbReference>
<evidence type="ECO:0000313" key="5">
    <source>
        <dbReference type="Proteomes" id="UP000178461"/>
    </source>
</evidence>
<dbReference type="InterPro" id="IPR003593">
    <property type="entry name" value="AAA+_ATPase"/>
</dbReference>
<dbReference type="Pfam" id="PF12848">
    <property type="entry name" value="ABC_tran_Xtn"/>
    <property type="match status" value="1"/>
</dbReference>
<dbReference type="PANTHER" id="PTHR42855">
    <property type="entry name" value="ABC TRANSPORTER ATP-BINDING SUBUNIT"/>
    <property type="match status" value="1"/>
</dbReference>
<evidence type="ECO:0000256" key="1">
    <source>
        <dbReference type="ARBA" id="ARBA00022741"/>
    </source>
</evidence>
<dbReference type="AlphaFoldDB" id="A0A1F6B031"/>
<dbReference type="GO" id="GO:0016887">
    <property type="term" value="F:ATP hydrolysis activity"/>
    <property type="evidence" value="ECO:0007669"/>
    <property type="project" value="InterPro"/>
</dbReference>
<accession>A0A1F6B031</accession>
<evidence type="ECO:0000256" key="2">
    <source>
        <dbReference type="ARBA" id="ARBA00022840"/>
    </source>
</evidence>
<feature type="domain" description="ABC transporter" evidence="3">
    <location>
        <begin position="2"/>
        <end position="178"/>
    </location>
</feature>
<keyword evidence="2" id="KW-0067">ATP-binding</keyword>
<comment type="caution">
    <text evidence="4">The sequence shown here is derived from an EMBL/GenBank/DDBJ whole genome shotgun (WGS) entry which is preliminary data.</text>
</comment>
<dbReference type="PANTHER" id="PTHR42855:SF2">
    <property type="entry name" value="DRUG RESISTANCE ABC TRANSPORTER,ATP-BINDING PROTEIN"/>
    <property type="match status" value="1"/>
</dbReference>
<dbReference type="EMBL" id="MFJW01000003">
    <property type="protein sequence ID" value="OGG30280.1"/>
    <property type="molecule type" value="Genomic_DNA"/>
</dbReference>
<dbReference type="InterPro" id="IPR003439">
    <property type="entry name" value="ABC_transporter-like_ATP-bd"/>
</dbReference>
<sequence>MAATLQVTHVSKSYNSPLFEEVALAANSPVRIGLIGDNGSGKSTFLKILAGKETPDQGEVVLGRDTKIGYLEQEIVADTFDVSGGEKKILRLTELFYSNYDVLLLDEPDNHLDLDHKLWFEDLVRDSGGILIVISHDRRFLESVVDKIWHLEEGRIKEYPFGYTKFRGIYEGEMTSRQHLWKVQEKERLRLKDVVARLQRYAAANRKLSGRYHSAVKRLERFADQMVEKPPEDKRIGLGVKLEKQHKRKTAIYLKDVQKTYGNIRVLTGLSLHVFCGEKLAISAPNGAGKSTLLNIIVGKVKEDGGQVSIGLRLKMGYYSQEHPQVLDENATLIEEIQKSIPLPWYDAIAYLKKFLFDKDKAGMQVKWLSGGQKSRLQLAKFWVPTQTF</sequence>
<name>A0A1F6B031_9BACT</name>
<dbReference type="Pfam" id="PF00005">
    <property type="entry name" value="ABC_tran"/>
    <property type="match status" value="2"/>
</dbReference>
<dbReference type="SMART" id="SM00382">
    <property type="entry name" value="AAA"/>
    <property type="match status" value="1"/>
</dbReference>
<dbReference type="InterPro" id="IPR051309">
    <property type="entry name" value="ABCF_ATPase"/>
</dbReference>
<dbReference type="PROSITE" id="PS50893">
    <property type="entry name" value="ABC_TRANSPORTER_2"/>
    <property type="match status" value="1"/>
</dbReference>
<keyword evidence="1" id="KW-0547">Nucleotide-binding</keyword>
<evidence type="ECO:0000259" key="3">
    <source>
        <dbReference type="PROSITE" id="PS50893"/>
    </source>
</evidence>
<protein>
    <recommendedName>
        <fullName evidence="3">ABC transporter domain-containing protein</fullName>
    </recommendedName>
</protein>
<dbReference type="Proteomes" id="UP000178461">
    <property type="component" value="Unassembled WGS sequence"/>
</dbReference>
<dbReference type="Gene3D" id="3.40.50.300">
    <property type="entry name" value="P-loop containing nucleotide triphosphate hydrolases"/>
    <property type="match status" value="3"/>
</dbReference>
<dbReference type="InterPro" id="IPR027417">
    <property type="entry name" value="P-loop_NTPase"/>
</dbReference>
<reference evidence="4 5" key="1">
    <citation type="journal article" date="2016" name="Nat. Commun.">
        <title>Thousands of microbial genomes shed light on interconnected biogeochemical processes in an aquifer system.</title>
        <authorList>
            <person name="Anantharaman K."/>
            <person name="Brown C.T."/>
            <person name="Hug L.A."/>
            <person name="Sharon I."/>
            <person name="Castelle C.J."/>
            <person name="Probst A.J."/>
            <person name="Thomas B.C."/>
            <person name="Singh A."/>
            <person name="Wilkins M.J."/>
            <person name="Karaoz U."/>
            <person name="Brodie E.L."/>
            <person name="Williams K.H."/>
            <person name="Hubbard S.S."/>
            <person name="Banfield J.F."/>
        </authorList>
    </citation>
    <scope>NUCLEOTIDE SEQUENCE [LARGE SCALE GENOMIC DNA]</scope>
</reference>
<gene>
    <name evidence="4" type="ORF">A2971_00385</name>
</gene>
<dbReference type="CDD" id="cd03221">
    <property type="entry name" value="ABCF_EF-3"/>
    <property type="match status" value="1"/>
</dbReference>
<dbReference type="SUPFAM" id="SSF52540">
    <property type="entry name" value="P-loop containing nucleoside triphosphate hydrolases"/>
    <property type="match status" value="2"/>
</dbReference>
<organism evidence="4 5">
    <name type="scientific">Candidatus Gottesmanbacteria bacterium RIFCSPLOWO2_01_FULL_46_21</name>
    <dbReference type="NCBI Taxonomy" id="1798393"/>
    <lineage>
        <taxon>Bacteria</taxon>
        <taxon>Candidatus Gottesmaniibacteriota</taxon>
    </lineage>
</organism>
<dbReference type="InterPro" id="IPR032781">
    <property type="entry name" value="ABC_tran_Xtn"/>
</dbReference>
<evidence type="ECO:0000313" key="4">
    <source>
        <dbReference type="EMBL" id="OGG30280.1"/>
    </source>
</evidence>